<dbReference type="InterPro" id="IPR004090">
    <property type="entry name" value="Chemotax_Me-accpt_rcpt"/>
</dbReference>
<dbReference type="PRINTS" id="PR00260">
    <property type="entry name" value="CHEMTRNSDUCR"/>
</dbReference>
<reference evidence="7 8" key="1">
    <citation type="journal article" date="2014" name="Int. J. Syst. Evol. Microbiol.">
        <title>Carboxylicivirga gen. nov. in the family Marinilabiliaceae with two novel species, Carboxylicivirga mesophila sp. nov. and Carboxylicivirga taeanensis sp. nov., and reclassification of Cytophaga fermentans as Saccharicrinis fermentans gen. nov., comb. nov.</title>
        <authorList>
            <person name="Yang S.H."/>
            <person name="Seo H.S."/>
            <person name="Woo J.H."/>
            <person name="Oh H.M."/>
            <person name="Jang H."/>
            <person name="Lee J.H."/>
            <person name="Kim S.J."/>
            <person name="Kwon K.K."/>
        </authorList>
    </citation>
    <scope>NUCLEOTIDE SEQUENCE [LARGE SCALE GENOMIC DNA]</scope>
    <source>
        <strain evidence="7 8">JCM 18290</strain>
    </source>
</reference>
<evidence type="ECO:0000313" key="7">
    <source>
        <dbReference type="EMBL" id="MBS2213666.1"/>
    </source>
</evidence>
<dbReference type="Proteomes" id="UP000721861">
    <property type="component" value="Unassembled WGS sequence"/>
</dbReference>
<dbReference type="Pfam" id="PF11845">
    <property type="entry name" value="Tll0287-like"/>
    <property type="match status" value="1"/>
</dbReference>
<feature type="domain" description="Methyl-accepting transducer" evidence="5">
    <location>
        <begin position="256"/>
        <end position="471"/>
    </location>
</feature>
<proteinExistence type="inferred from homology"/>
<name>A0ABS5KF94_9BACT</name>
<dbReference type="Gene3D" id="1.10.287.950">
    <property type="entry name" value="Methyl-accepting chemotaxis protein"/>
    <property type="match status" value="1"/>
</dbReference>
<sequence length="491" mass="53499">MSLKRKLLLLVILPVLSCGVIALLVSSMRIYSQGIDDLENKSNSILDLYTMHFLRYHTDGSMSEDNADETEDLLEGSYKFRIVSQEALNKNHQATAEEVAYENTLKENNLQSLKVFDDQTSELRIIRPVYYSEELNCAFCHNQGQSQTAMHAGDIRGLFIVSTSTEPVYKSVKSSVLQISAFTLCIIVIAILISFIIIRRINNSFKGILLTSKRIANGDLTVDIDAQSNDELGEIGKSLHQMIESIRKIVTSITTGANNIAVASEELSISSTRVSEAATQQASSLEEVSASMEEMLASIQQNTANSDQTRTKAAKAAQSMVNVSNSTDKSLNAIQGISSKIGIINDIANQTNILALNAAVESARAGSAGRGFAVVANEVKNLAELSKSAAEEIVKLSGSSVEVSEEAVRLVSETIPEIERTAELMHEVYTASNEQNVGSEQINAVLSELNRSTQVNAETAEELTSNAEELKMQAQEFKQLVAFFKLAKQQG</sequence>
<organism evidence="7 8">
    <name type="scientific">Carboxylicivirga mesophila</name>
    <dbReference type="NCBI Taxonomy" id="1166478"/>
    <lineage>
        <taxon>Bacteria</taxon>
        <taxon>Pseudomonadati</taxon>
        <taxon>Bacteroidota</taxon>
        <taxon>Bacteroidia</taxon>
        <taxon>Marinilabiliales</taxon>
        <taxon>Marinilabiliaceae</taxon>
        <taxon>Carboxylicivirga</taxon>
    </lineage>
</organism>
<evidence type="ECO:0000313" key="8">
    <source>
        <dbReference type="Proteomes" id="UP000721861"/>
    </source>
</evidence>
<dbReference type="InterPro" id="IPR003660">
    <property type="entry name" value="HAMP_dom"/>
</dbReference>
<keyword evidence="4" id="KW-1133">Transmembrane helix</keyword>
<keyword evidence="1" id="KW-0145">Chemotaxis</keyword>
<dbReference type="CDD" id="cd06225">
    <property type="entry name" value="HAMP"/>
    <property type="match status" value="1"/>
</dbReference>
<dbReference type="Pfam" id="PF00015">
    <property type="entry name" value="MCPsignal"/>
    <property type="match status" value="1"/>
</dbReference>
<feature type="domain" description="HAMP" evidence="6">
    <location>
        <begin position="199"/>
        <end position="251"/>
    </location>
</feature>
<evidence type="ECO:0000259" key="5">
    <source>
        <dbReference type="PROSITE" id="PS50111"/>
    </source>
</evidence>
<keyword evidence="4" id="KW-0472">Membrane</keyword>
<gene>
    <name evidence="7" type="ORF">KEM09_19815</name>
</gene>
<keyword evidence="3" id="KW-0807">Transducer</keyword>
<comment type="caution">
    <text evidence="7">The sequence shown here is derived from an EMBL/GenBank/DDBJ whole genome shotgun (WGS) entry which is preliminary data.</text>
</comment>
<feature type="transmembrane region" description="Helical" evidence="4">
    <location>
        <begin position="176"/>
        <end position="198"/>
    </location>
</feature>
<dbReference type="InterPro" id="IPR004089">
    <property type="entry name" value="MCPsignal_dom"/>
</dbReference>
<dbReference type="PANTHER" id="PTHR43531">
    <property type="entry name" value="PROTEIN ICFG"/>
    <property type="match status" value="1"/>
</dbReference>
<dbReference type="SMART" id="SM00283">
    <property type="entry name" value="MA"/>
    <property type="match status" value="1"/>
</dbReference>
<keyword evidence="4" id="KW-0812">Transmembrane</keyword>
<evidence type="ECO:0000259" key="6">
    <source>
        <dbReference type="PROSITE" id="PS50885"/>
    </source>
</evidence>
<evidence type="ECO:0000256" key="3">
    <source>
        <dbReference type="PROSITE-ProRule" id="PRU00284"/>
    </source>
</evidence>
<evidence type="ECO:0000256" key="4">
    <source>
        <dbReference type="SAM" id="Phobius"/>
    </source>
</evidence>
<evidence type="ECO:0000256" key="2">
    <source>
        <dbReference type="ARBA" id="ARBA00029447"/>
    </source>
</evidence>
<dbReference type="RefSeq" id="WP_212231169.1">
    <property type="nucleotide sequence ID" value="NZ_JAGUCN010000032.1"/>
</dbReference>
<protein>
    <submittedName>
        <fullName evidence="7">HAMP domain-containing protein</fullName>
    </submittedName>
</protein>
<dbReference type="InterPro" id="IPR021796">
    <property type="entry name" value="Tll0287-like_dom"/>
</dbReference>
<comment type="similarity">
    <text evidence="2">Belongs to the methyl-accepting chemotaxis (MCP) protein family.</text>
</comment>
<dbReference type="SUPFAM" id="SSF58104">
    <property type="entry name" value="Methyl-accepting chemotaxis protein (MCP) signaling domain"/>
    <property type="match status" value="1"/>
</dbReference>
<evidence type="ECO:0000256" key="1">
    <source>
        <dbReference type="ARBA" id="ARBA00022500"/>
    </source>
</evidence>
<dbReference type="PROSITE" id="PS50885">
    <property type="entry name" value="HAMP"/>
    <property type="match status" value="1"/>
</dbReference>
<keyword evidence="8" id="KW-1185">Reference proteome</keyword>
<dbReference type="PROSITE" id="PS50111">
    <property type="entry name" value="CHEMOTAXIS_TRANSDUC_2"/>
    <property type="match status" value="1"/>
</dbReference>
<accession>A0ABS5KF94</accession>
<dbReference type="SMART" id="SM00304">
    <property type="entry name" value="HAMP"/>
    <property type="match status" value="1"/>
</dbReference>
<dbReference type="PANTHER" id="PTHR43531:SF11">
    <property type="entry name" value="METHYL-ACCEPTING CHEMOTAXIS PROTEIN 3"/>
    <property type="match status" value="1"/>
</dbReference>
<dbReference type="InterPro" id="IPR051310">
    <property type="entry name" value="MCP_chemotaxis"/>
</dbReference>
<dbReference type="EMBL" id="JAGUCN010000032">
    <property type="protein sequence ID" value="MBS2213666.1"/>
    <property type="molecule type" value="Genomic_DNA"/>
</dbReference>
<dbReference type="Pfam" id="PF00672">
    <property type="entry name" value="HAMP"/>
    <property type="match status" value="1"/>
</dbReference>